<dbReference type="AlphaFoldDB" id="A0A1N7JNK3"/>
<dbReference type="NCBIfam" id="NF038133">
    <property type="entry name" value="choice_anch_L"/>
    <property type="match status" value="1"/>
</dbReference>
<name>A0A1N7JNK3_9FLAO</name>
<gene>
    <name evidence="1" type="ORF">SAMN05421789_102235</name>
</gene>
<dbReference type="STRING" id="713588.SAMN05421789_102235"/>
<dbReference type="InterPro" id="IPR026341">
    <property type="entry name" value="T9SS_type_B"/>
</dbReference>
<sequence>MKFSSIFTFIFSLIFTLGFSILHAQNISVNTNYTADQLVKDVFFGSQNATCIAVDNVTVTGFDFGFGDKSFGYFNKNGTNFEMSEGIILSTGSALAGVGPNSFIQTADRNSPFANSNWGGDQDLIDVLAQSNLNYDNILNATVLEFDFTALKSNKISFDYMFLSEEYREGNCRYSDAFAFLIKKANTPDPYLNIAVVPGTNIPVSTLTINASAGCPQNSNYFGSYNDVQTPTNFNGQTKILSAKANVDIGVKYHIKLVIADHGDSTGLFDSAVFLRAGSFLGNKDLGTDRLLSTGTALCENSTLPLNATTPGATYQWFKNNVLIPGATFGTYTVTTPGNYDVMIDDSGCKQIGSIKIEFAEKPVILEKTFCNDNNGNPIIVKLQDLNAQIIPNLKDYFLVKYYQDSDHLIPLSDSFSYTADTNIYVEVESGSCAKTKQTLHFYTPKKSLILRDQIICQNSTAKLEAELGYKNYKWVREDGTIIAQGATINFVDNIPVGNYSVELTSMNGCSLIQPVKVIAAQLPQIVNIEVTGSTATIFVTGRNPPYEYALDSGNYQTSNVFTNIPRGLHKIFVRDFAKCEIVEKEFLIINLINAITPNNDGYNDHLDYSDLNIKKDVSISIYDRYGTRVFQSQNQQFIWDGKSKGRALPTGNYWYILNWTEPDTNLPVSYKGWILLKNRN</sequence>
<proteinExistence type="predicted"/>
<dbReference type="InterPro" id="IPR049804">
    <property type="entry name" value="Choice_anch_L"/>
</dbReference>
<accession>A0A1N7JNK3</accession>
<dbReference type="EMBL" id="FTOI01000002">
    <property type="protein sequence ID" value="SIS50942.1"/>
    <property type="molecule type" value="Genomic_DNA"/>
</dbReference>
<dbReference type="RefSeq" id="WP_076385269.1">
    <property type="nucleotide sequence ID" value="NZ_FTOI01000002.1"/>
</dbReference>
<dbReference type="NCBIfam" id="TIGR04131">
    <property type="entry name" value="Bac_Flav_CTERM"/>
    <property type="match status" value="1"/>
</dbReference>
<dbReference type="InterPro" id="IPR013783">
    <property type="entry name" value="Ig-like_fold"/>
</dbReference>
<keyword evidence="2" id="KW-1185">Reference proteome</keyword>
<reference evidence="2" key="1">
    <citation type="submission" date="2017-01" db="EMBL/GenBank/DDBJ databases">
        <authorList>
            <person name="Varghese N."/>
            <person name="Submissions S."/>
        </authorList>
    </citation>
    <scope>NUCLEOTIDE SEQUENCE [LARGE SCALE GENOMIC DNA]</scope>
    <source>
        <strain evidence="2">DSM 23145</strain>
    </source>
</reference>
<protein>
    <submittedName>
        <fullName evidence="1">Gliding motility-associated C-terminal domain-containing protein</fullName>
    </submittedName>
</protein>
<dbReference type="Gene3D" id="2.60.40.10">
    <property type="entry name" value="Immunoglobulins"/>
    <property type="match status" value="1"/>
</dbReference>
<organism evidence="1 2">
    <name type="scientific">Kaistella chaponensis</name>
    <dbReference type="NCBI Taxonomy" id="713588"/>
    <lineage>
        <taxon>Bacteria</taxon>
        <taxon>Pseudomonadati</taxon>
        <taxon>Bacteroidota</taxon>
        <taxon>Flavobacteriia</taxon>
        <taxon>Flavobacteriales</taxon>
        <taxon>Weeksellaceae</taxon>
        <taxon>Chryseobacterium group</taxon>
        <taxon>Kaistella</taxon>
    </lineage>
</organism>
<evidence type="ECO:0000313" key="2">
    <source>
        <dbReference type="Proteomes" id="UP000185839"/>
    </source>
</evidence>
<dbReference type="OrthoDB" id="9765926at2"/>
<dbReference type="Pfam" id="PF13585">
    <property type="entry name" value="CHU_C"/>
    <property type="match status" value="1"/>
</dbReference>
<evidence type="ECO:0000313" key="1">
    <source>
        <dbReference type="EMBL" id="SIS50942.1"/>
    </source>
</evidence>
<dbReference type="Proteomes" id="UP000185839">
    <property type="component" value="Unassembled WGS sequence"/>
</dbReference>